<dbReference type="EMBL" id="KE125007">
    <property type="protein sequence ID" value="EPB73088.1"/>
    <property type="molecule type" value="Genomic_DNA"/>
</dbReference>
<evidence type="ECO:0000313" key="2">
    <source>
        <dbReference type="EMBL" id="EPB73088.1"/>
    </source>
</evidence>
<keyword evidence="1" id="KW-0732">Signal</keyword>
<organism evidence="2 3">
    <name type="scientific">Ancylostoma ceylanicum</name>
    <dbReference type="NCBI Taxonomy" id="53326"/>
    <lineage>
        <taxon>Eukaryota</taxon>
        <taxon>Metazoa</taxon>
        <taxon>Ecdysozoa</taxon>
        <taxon>Nematoda</taxon>
        <taxon>Chromadorea</taxon>
        <taxon>Rhabditida</taxon>
        <taxon>Rhabditina</taxon>
        <taxon>Rhabditomorpha</taxon>
        <taxon>Strongyloidea</taxon>
        <taxon>Ancylostomatidae</taxon>
        <taxon>Ancylostomatinae</taxon>
        <taxon>Ancylostoma</taxon>
    </lineage>
</organism>
<gene>
    <name evidence="2" type="ORF">ANCCEY_07831</name>
</gene>
<name>A0A0D6LPE4_9BILA</name>
<dbReference type="Proteomes" id="UP000054495">
    <property type="component" value="Unassembled WGS sequence"/>
</dbReference>
<keyword evidence="3" id="KW-1185">Reference proteome</keyword>
<evidence type="ECO:0000256" key="1">
    <source>
        <dbReference type="SAM" id="SignalP"/>
    </source>
</evidence>
<protein>
    <submittedName>
        <fullName evidence="2">Uncharacterized protein</fullName>
    </submittedName>
</protein>
<dbReference type="AlphaFoldDB" id="A0A0D6LPE4"/>
<feature type="chain" id="PRO_5002307375" evidence="1">
    <location>
        <begin position="22"/>
        <end position="95"/>
    </location>
</feature>
<reference evidence="2 3" key="1">
    <citation type="submission" date="2013-05" db="EMBL/GenBank/DDBJ databases">
        <title>Draft genome of the parasitic nematode Anyclostoma ceylanicum.</title>
        <authorList>
            <person name="Mitreva M."/>
        </authorList>
    </citation>
    <scope>NUCLEOTIDE SEQUENCE [LARGE SCALE GENOMIC DNA]</scope>
</reference>
<proteinExistence type="predicted"/>
<evidence type="ECO:0000313" key="3">
    <source>
        <dbReference type="Proteomes" id="UP000054495"/>
    </source>
</evidence>
<accession>A0A0D6LPE4</accession>
<sequence>MCPNCDFANSLLMAILLQMEGKVVLIGVTGSSTEIRPIDRVLHTDANAVQPIIRQKRKSFFKKIRDGVKKTFKKIRIKKPQREFLKQALSQILIK</sequence>
<feature type="signal peptide" evidence="1">
    <location>
        <begin position="1"/>
        <end position="21"/>
    </location>
</feature>